<dbReference type="Gene3D" id="2.10.50.10">
    <property type="entry name" value="Tumor Necrosis Factor Receptor, subunit A, domain 2"/>
    <property type="match status" value="2"/>
</dbReference>
<sequence length="154" mass="16148">MFLPSPSLRFFCELGSNTSQATICSVGHYCPEGSSTPSPCPQGTYTNTQGLVNITQCTDCDPGMYCNDTGLSSPVAQCDPGFYCPGGADVSSPVSTPCPIGLHCPMGSALPQPCPAGTYANFSQASDCQICPEGYYCVPEEVIEGQCLRKLPKP</sequence>
<accession>A0AAV4DZA2</accession>
<dbReference type="PANTHER" id="PTHR47236:SF4">
    <property type="entry name" value="GENE 9195-RELATED"/>
    <property type="match status" value="1"/>
</dbReference>
<reference evidence="1 2" key="1">
    <citation type="journal article" date="2021" name="Elife">
        <title>Chloroplast acquisition without the gene transfer in kleptoplastic sea slugs, Plakobranchus ocellatus.</title>
        <authorList>
            <person name="Maeda T."/>
            <person name="Takahashi S."/>
            <person name="Yoshida T."/>
            <person name="Shimamura S."/>
            <person name="Takaki Y."/>
            <person name="Nagai Y."/>
            <person name="Toyoda A."/>
            <person name="Suzuki Y."/>
            <person name="Arimoto A."/>
            <person name="Ishii H."/>
            <person name="Satoh N."/>
            <person name="Nishiyama T."/>
            <person name="Hasebe M."/>
            <person name="Maruyama T."/>
            <person name="Minagawa J."/>
            <person name="Obokata J."/>
            <person name="Shigenobu S."/>
        </authorList>
    </citation>
    <scope>NUCLEOTIDE SEQUENCE [LARGE SCALE GENOMIC DNA]</scope>
</reference>
<protein>
    <submittedName>
        <fullName evidence="1">Multiple epidermal growth factor-like domains protein 11</fullName>
    </submittedName>
</protein>
<dbReference type="AlphaFoldDB" id="A0AAV4DZA2"/>
<dbReference type="PANTHER" id="PTHR47236">
    <property type="entry name" value="GENE, 32742-RELATED-RELATED"/>
    <property type="match status" value="1"/>
</dbReference>
<evidence type="ECO:0000313" key="1">
    <source>
        <dbReference type="EMBL" id="GFO49401.1"/>
    </source>
</evidence>
<keyword evidence="2" id="KW-1185">Reference proteome</keyword>
<dbReference type="InterPro" id="IPR009030">
    <property type="entry name" value="Growth_fac_rcpt_cys_sf"/>
</dbReference>
<proteinExistence type="predicted"/>
<comment type="caution">
    <text evidence="1">The sequence shown here is derived from an EMBL/GenBank/DDBJ whole genome shotgun (WGS) entry which is preliminary data.</text>
</comment>
<dbReference type="SMART" id="SM01411">
    <property type="entry name" value="Ephrin_rec_like"/>
    <property type="match status" value="2"/>
</dbReference>
<organism evidence="1 2">
    <name type="scientific">Plakobranchus ocellatus</name>
    <dbReference type="NCBI Taxonomy" id="259542"/>
    <lineage>
        <taxon>Eukaryota</taxon>
        <taxon>Metazoa</taxon>
        <taxon>Spiralia</taxon>
        <taxon>Lophotrochozoa</taxon>
        <taxon>Mollusca</taxon>
        <taxon>Gastropoda</taxon>
        <taxon>Heterobranchia</taxon>
        <taxon>Euthyneura</taxon>
        <taxon>Panpulmonata</taxon>
        <taxon>Sacoglossa</taxon>
        <taxon>Placobranchoidea</taxon>
        <taxon>Plakobranchidae</taxon>
        <taxon>Plakobranchus</taxon>
    </lineage>
</organism>
<dbReference type="SUPFAM" id="SSF57184">
    <property type="entry name" value="Growth factor receptor domain"/>
    <property type="match status" value="1"/>
</dbReference>
<gene>
    <name evidence="1" type="ORF">PoB_007590600</name>
</gene>
<dbReference type="Proteomes" id="UP000735302">
    <property type="component" value="Unassembled WGS sequence"/>
</dbReference>
<name>A0AAV4DZA2_9GAST</name>
<dbReference type="EMBL" id="BLXT01008488">
    <property type="protein sequence ID" value="GFO49401.1"/>
    <property type="molecule type" value="Genomic_DNA"/>
</dbReference>
<evidence type="ECO:0000313" key="2">
    <source>
        <dbReference type="Proteomes" id="UP000735302"/>
    </source>
</evidence>